<protein>
    <submittedName>
        <fullName evidence="3">HPP family protein</fullName>
    </submittedName>
</protein>
<feature type="transmembrane region" description="Helical" evidence="1">
    <location>
        <begin position="55"/>
        <end position="75"/>
    </location>
</feature>
<feature type="domain" description="HPP transmembrane region" evidence="2">
    <location>
        <begin position="21"/>
        <end position="179"/>
    </location>
</feature>
<keyword evidence="4" id="KW-1185">Reference proteome</keyword>
<dbReference type="PANTHER" id="PTHR33741:SF5">
    <property type="entry name" value="TRANSMEMBRANE PROTEIN DDB_G0269096-RELATED"/>
    <property type="match status" value="1"/>
</dbReference>
<organism evidence="3 4">
    <name type="scientific">Taurinivorans muris</name>
    <dbReference type="NCBI Taxonomy" id="2787751"/>
    <lineage>
        <taxon>Bacteria</taxon>
        <taxon>Pseudomonadati</taxon>
        <taxon>Thermodesulfobacteriota</taxon>
        <taxon>Desulfovibrionia</taxon>
        <taxon>Desulfovibrionales</taxon>
        <taxon>Desulfovibrionaceae</taxon>
        <taxon>Taurinivorans</taxon>
    </lineage>
</organism>
<dbReference type="Pfam" id="PF04982">
    <property type="entry name" value="TM_HPP"/>
    <property type="match status" value="1"/>
</dbReference>
<reference evidence="3" key="1">
    <citation type="submission" date="2020-12" db="EMBL/GenBank/DDBJ databases">
        <title>Taurinivorans muris gen. nov., sp. nov., fundamental and realized metabolic niche of a ubiquitous sulfidogenic bacterium in the murine intestine.</title>
        <authorList>
            <person name="Ye H."/>
            <person name="Hanson B.T."/>
            <person name="Loy A."/>
        </authorList>
    </citation>
    <scope>NUCLEOTIDE SEQUENCE</scope>
    <source>
        <strain evidence="3">LT0009</strain>
    </source>
</reference>
<dbReference type="InterPro" id="IPR007065">
    <property type="entry name" value="HPP"/>
</dbReference>
<proteinExistence type="predicted"/>
<accession>A0ABY5Y3Z0</accession>
<evidence type="ECO:0000256" key="1">
    <source>
        <dbReference type="SAM" id="Phobius"/>
    </source>
</evidence>
<evidence type="ECO:0000259" key="2">
    <source>
        <dbReference type="Pfam" id="PF04982"/>
    </source>
</evidence>
<dbReference type="PANTHER" id="PTHR33741">
    <property type="entry name" value="TRANSMEMBRANE PROTEIN DDB_G0269096-RELATED"/>
    <property type="match status" value="1"/>
</dbReference>
<dbReference type="RefSeq" id="WP_334315882.1">
    <property type="nucleotide sequence ID" value="NZ_CP065938.1"/>
</dbReference>
<keyword evidence="1" id="KW-0472">Membrane</keyword>
<feature type="transmembrane region" description="Helical" evidence="1">
    <location>
        <begin position="150"/>
        <end position="172"/>
    </location>
</feature>
<sequence>MSKKSYFQKIKGQEKCPIREFHFSEMLLSCFGCFLVILLISIIDELSHELFTNQPLFVAPVGASAVMIFGIPTSVYAQPRNVIGGHFLSALCGVFAYWLFPQTVIFAGAFAVALAMAVMYTTQTIHPPGGATALLAIIGDERITNLGFSYAFVPCLSNAVILVLCGILINNLSGKRSYPKFW</sequence>
<gene>
    <name evidence="3" type="ORF">JBF11_02905</name>
</gene>
<evidence type="ECO:0000313" key="4">
    <source>
        <dbReference type="Proteomes" id="UP001058120"/>
    </source>
</evidence>
<feature type="transmembrane region" description="Helical" evidence="1">
    <location>
        <begin position="87"/>
        <end position="120"/>
    </location>
</feature>
<evidence type="ECO:0000313" key="3">
    <source>
        <dbReference type="EMBL" id="UWX06279.1"/>
    </source>
</evidence>
<keyword evidence="1" id="KW-0812">Transmembrane</keyword>
<name>A0ABY5Y3Z0_9BACT</name>
<keyword evidence="1" id="KW-1133">Transmembrane helix</keyword>
<dbReference type="EMBL" id="CP065938">
    <property type="protein sequence ID" value="UWX06279.1"/>
    <property type="molecule type" value="Genomic_DNA"/>
</dbReference>
<dbReference type="InterPro" id="IPR058581">
    <property type="entry name" value="TM_HPP"/>
</dbReference>
<dbReference type="Proteomes" id="UP001058120">
    <property type="component" value="Chromosome"/>
</dbReference>
<feature type="transmembrane region" description="Helical" evidence="1">
    <location>
        <begin position="21"/>
        <end position="43"/>
    </location>
</feature>